<evidence type="ECO:0000256" key="1">
    <source>
        <dbReference type="ARBA" id="ARBA00005721"/>
    </source>
</evidence>
<feature type="compositionally biased region" description="Acidic residues" evidence="2">
    <location>
        <begin position="123"/>
        <end position="137"/>
    </location>
</feature>
<dbReference type="EMBL" id="CP002105">
    <property type="protein sequence ID" value="ADL13247.1"/>
    <property type="molecule type" value="Genomic_DNA"/>
</dbReference>
<dbReference type="HOGENOM" id="CLU_113198_4_2_9"/>
<dbReference type="STRING" id="574087.Acear_1742"/>
<protein>
    <recommendedName>
        <fullName evidence="5">Alkaline shock protein 23</fullName>
    </recommendedName>
</protein>
<dbReference type="InterPro" id="IPR005531">
    <property type="entry name" value="Asp23"/>
</dbReference>
<accession>D9QRV6</accession>
<dbReference type="Proteomes" id="UP000001661">
    <property type="component" value="Chromosome"/>
</dbReference>
<dbReference type="eggNOG" id="COG1302">
    <property type="taxonomic scope" value="Bacteria"/>
</dbReference>
<reference evidence="3 4" key="1">
    <citation type="journal article" date="2010" name="Stand. Genomic Sci.">
        <title>Complete genome sequence of Acetohalobium arabaticum type strain (Z-7288).</title>
        <authorList>
            <person name="Sikorski J."/>
            <person name="Lapidus A."/>
            <person name="Chertkov O."/>
            <person name="Lucas S."/>
            <person name="Copeland A."/>
            <person name="Glavina Del Rio T."/>
            <person name="Nolan M."/>
            <person name="Tice H."/>
            <person name="Cheng J.F."/>
            <person name="Han C."/>
            <person name="Brambilla E."/>
            <person name="Pitluck S."/>
            <person name="Liolios K."/>
            <person name="Ivanova N."/>
            <person name="Mavromatis K."/>
            <person name="Mikhailova N."/>
            <person name="Pati A."/>
            <person name="Bruce D."/>
            <person name="Detter C."/>
            <person name="Tapia R."/>
            <person name="Goodwin L."/>
            <person name="Chen A."/>
            <person name="Palaniappan K."/>
            <person name="Land M."/>
            <person name="Hauser L."/>
            <person name="Chang Y.J."/>
            <person name="Jeffries C.D."/>
            <person name="Rohde M."/>
            <person name="Goker M."/>
            <person name="Spring S."/>
            <person name="Woyke T."/>
            <person name="Bristow J."/>
            <person name="Eisen J.A."/>
            <person name="Markowitz V."/>
            <person name="Hugenholtz P."/>
            <person name="Kyrpides N.C."/>
            <person name="Klenk H.P."/>
        </authorList>
    </citation>
    <scope>NUCLEOTIDE SEQUENCE [LARGE SCALE GENOMIC DNA]</scope>
    <source>
        <strain evidence="4">ATCC 49924 / DSM 5501 / Z-7288</strain>
    </source>
</reference>
<name>D9QRV6_ACEAZ</name>
<dbReference type="PANTHER" id="PTHR34297">
    <property type="entry name" value="HYPOTHETICAL CYTOSOLIC PROTEIN-RELATED"/>
    <property type="match status" value="1"/>
</dbReference>
<organism evidence="3 4">
    <name type="scientific">Acetohalobium arabaticum (strain ATCC 49924 / DSM 5501 / Z-7288)</name>
    <dbReference type="NCBI Taxonomy" id="574087"/>
    <lineage>
        <taxon>Bacteria</taxon>
        <taxon>Bacillati</taxon>
        <taxon>Bacillota</taxon>
        <taxon>Clostridia</taxon>
        <taxon>Halanaerobiales</taxon>
        <taxon>Halobacteroidaceae</taxon>
        <taxon>Acetohalobium</taxon>
    </lineage>
</organism>
<dbReference type="AlphaFoldDB" id="D9QRV6"/>
<sequence>MNNMDDMEAMKKVENDVGTVRIANEVVGIIAGLAATEVEGVAGMSGGFAGGIAEILGKKNLSKGVKVEVGEKEAAIDLYVITEYGIRIPDVAWEIQDNVKQAIEDMTGLSVVEVNVHVQGVDFGDEQEEEAEEEEKEETTHRVR</sequence>
<evidence type="ECO:0000256" key="2">
    <source>
        <dbReference type="SAM" id="MobiDB-lite"/>
    </source>
</evidence>
<evidence type="ECO:0000313" key="4">
    <source>
        <dbReference type="Proteomes" id="UP000001661"/>
    </source>
</evidence>
<evidence type="ECO:0000313" key="3">
    <source>
        <dbReference type="EMBL" id="ADL13247.1"/>
    </source>
</evidence>
<evidence type="ECO:0008006" key="5">
    <source>
        <dbReference type="Google" id="ProtNLM"/>
    </source>
</evidence>
<comment type="similarity">
    <text evidence="1">Belongs to the asp23 family.</text>
</comment>
<keyword evidence="4" id="KW-1185">Reference proteome</keyword>
<gene>
    <name evidence="3" type="ordered locus">Acear_1742</name>
</gene>
<feature type="region of interest" description="Disordered" evidence="2">
    <location>
        <begin position="122"/>
        <end position="144"/>
    </location>
</feature>
<dbReference type="Pfam" id="PF03780">
    <property type="entry name" value="Asp23"/>
    <property type="match status" value="1"/>
</dbReference>
<dbReference type="KEGG" id="aar:Acear_1742"/>
<proteinExistence type="inferred from homology"/>